<evidence type="ECO:0000313" key="2">
    <source>
        <dbReference type="EMBL" id="AYD49052.1"/>
    </source>
</evidence>
<dbReference type="InterPro" id="IPR007577">
    <property type="entry name" value="GlycoTrfase_DXD_sugar-bd_CS"/>
</dbReference>
<dbReference type="AlphaFoldDB" id="A0A386HTP6"/>
<dbReference type="Gene3D" id="3.90.550.20">
    <property type="match status" value="1"/>
</dbReference>
<proteinExistence type="predicted"/>
<dbReference type="OrthoDB" id="9802987at2"/>
<dbReference type="RefSeq" id="WP_119990398.1">
    <property type="nucleotide sequence ID" value="NZ_CP032489.1"/>
</dbReference>
<dbReference type="GO" id="GO:0051999">
    <property type="term" value="P:mannosyl-inositol phosphorylceramide biosynthetic process"/>
    <property type="evidence" value="ECO:0007669"/>
    <property type="project" value="TreeGrafter"/>
</dbReference>
<evidence type="ECO:0000256" key="1">
    <source>
        <dbReference type="ARBA" id="ARBA00022679"/>
    </source>
</evidence>
<keyword evidence="3" id="KW-1185">Reference proteome</keyword>
<dbReference type="GO" id="GO:0016020">
    <property type="term" value="C:membrane"/>
    <property type="evidence" value="ECO:0007669"/>
    <property type="project" value="GOC"/>
</dbReference>
<dbReference type="Proteomes" id="UP000266118">
    <property type="component" value="Chromosome"/>
</dbReference>
<evidence type="ECO:0008006" key="4">
    <source>
        <dbReference type="Google" id="ProtNLM"/>
    </source>
</evidence>
<dbReference type="GO" id="GO:0000030">
    <property type="term" value="F:mannosyltransferase activity"/>
    <property type="evidence" value="ECO:0007669"/>
    <property type="project" value="TreeGrafter"/>
</dbReference>
<dbReference type="SUPFAM" id="SSF53448">
    <property type="entry name" value="Nucleotide-diphospho-sugar transferases"/>
    <property type="match status" value="1"/>
</dbReference>
<keyword evidence="1" id="KW-0808">Transferase</keyword>
<organism evidence="2 3">
    <name type="scientific">Arachidicoccus soli</name>
    <dbReference type="NCBI Taxonomy" id="2341117"/>
    <lineage>
        <taxon>Bacteria</taxon>
        <taxon>Pseudomonadati</taxon>
        <taxon>Bacteroidota</taxon>
        <taxon>Chitinophagia</taxon>
        <taxon>Chitinophagales</taxon>
        <taxon>Chitinophagaceae</taxon>
        <taxon>Arachidicoccus</taxon>
    </lineage>
</organism>
<dbReference type="Pfam" id="PF04488">
    <property type="entry name" value="Gly_transf_sug"/>
    <property type="match status" value="1"/>
</dbReference>
<gene>
    <name evidence="2" type="ORF">D6B99_16375</name>
</gene>
<protein>
    <recommendedName>
        <fullName evidence="4">Glycosyl transferase</fullName>
    </recommendedName>
</protein>
<reference evidence="2 3" key="1">
    <citation type="submission" date="2018-09" db="EMBL/GenBank/DDBJ databases">
        <title>Arachidicoccus sp. nov., a bacterium isolated from soil.</title>
        <authorList>
            <person name="Weon H.-Y."/>
            <person name="Kwon S.-W."/>
            <person name="Lee S.A."/>
        </authorList>
    </citation>
    <scope>NUCLEOTIDE SEQUENCE [LARGE SCALE GENOMIC DNA]</scope>
    <source>
        <strain evidence="2 3">KIS59-12</strain>
    </source>
</reference>
<dbReference type="InterPro" id="IPR051706">
    <property type="entry name" value="Glycosyltransferase_domain"/>
</dbReference>
<accession>A0A386HTP6</accession>
<dbReference type="PANTHER" id="PTHR32385:SF15">
    <property type="entry name" value="INOSITOL PHOSPHOCERAMIDE MANNOSYLTRANSFERASE 1"/>
    <property type="match status" value="1"/>
</dbReference>
<dbReference type="KEGG" id="ark:D6B99_16375"/>
<dbReference type="EMBL" id="CP032489">
    <property type="protein sequence ID" value="AYD49052.1"/>
    <property type="molecule type" value="Genomic_DNA"/>
</dbReference>
<dbReference type="InterPro" id="IPR029044">
    <property type="entry name" value="Nucleotide-diphossugar_trans"/>
</dbReference>
<name>A0A386HTP6_9BACT</name>
<sequence length="241" mass="29018">MLTKEIPHIIHQIWSGIDEPLPNHFKILGETWKYHYPDWHYEFWDNKRINIFIEENFPQYRKKYNRFKYNIQRWDVIRYLILKKIGGMYIDFDYESIKPLTELTQNKTCCFSMEPASHYKNNDKYPCKFNNALMLSQPENFFINKIVEHVFSDENINKVDIKDKTLAVFETTGPLMLNRLFNDLPQEEANLIYLIPARFVSPIDYLQSRLIRHNVANDQMGNCLKDAFAVHYFLGAWIYEK</sequence>
<evidence type="ECO:0000313" key="3">
    <source>
        <dbReference type="Proteomes" id="UP000266118"/>
    </source>
</evidence>
<dbReference type="PANTHER" id="PTHR32385">
    <property type="entry name" value="MANNOSYL PHOSPHORYLINOSITOL CERAMIDE SYNTHASE"/>
    <property type="match status" value="1"/>
</dbReference>